<gene>
    <name evidence="8" type="ORF">SACC_25690</name>
</gene>
<organism evidence="8 9">
    <name type="scientific">Saccharolobus caldissimus</name>
    <dbReference type="NCBI Taxonomy" id="1702097"/>
    <lineage>
        <taxon>Archaea</taxon>
        <taxon>Thermoproteota</taxon>
        <taxon>Thermoprotei</taxon>
        <taxon>Sulfolobales</taxon>
        <taxon>Sulfolobaceae</taxon>
        <taxon>Saccharolobus</taxon>
    </lineage>
</organism>
<evidence type="ECO:0000256" key="4">
    <source>
        <dbReference type="ARBA" id="ARBA00022692"/>
    </source>
</evidence>
<dbReference type="GO" id="GO:0005886">
    <property type="term" value="C:plasma membrane"/>
    <property type="evidence" value="ECO:0007669"/>
    <property type="project" value="UniProtKB-SubCell"/>
</dbReference>
<sequence>MANGLIPPAPPFQYPVSWGPDMPPDHQAVWALKVALAYFFIGLGSMIIAVTALNDSRIAVTATGNVNPLDSIRDVSKFKLSLGLTSLIAVILGLVLLVLDAGKPATAWEIITYGIEYGRWESWMFLGTIFLSVLVLVTLIYIGIWLGGINRIFSKLTSWYVVKGGFYYSRYVLIALALIFGILGASYGGVLFSLTNIALWRNPIIVILFPVSGLSSAAAVGMILTFLIKDVNVRESNLILWSTIDLFSEIGEAILTALFLYIGILNPDSAISVQQVLYGRYSAYFWTLVVTLGLAIPMLLEIVMHKISPYKYKYIVPIITILVLVGAASLRYYVVIASAYYYSPLSPFTPIQLQFPWGTTWGE</sequence>
<feature type="transmembrane region" description="Helical" evidence="7">
    <location>
        <begin position="239"/>
        <end position="264"/>
    </location>
</feature>
<protein>
    <recommendedName>
        <fullName evidence="10">Polysulfide reductase NrfD</fullName>
    </recommendedName>
</protein>
<keyword evidence="4 7" id="KW-0812">Transmembrane</keyword>
<comment type="similarity">
    <text evidence="2">Belongs to the NrfD family.</text>
</comment>
<accession>A0AAQ4CUS1</accession>
<name>A0AAQ4CUS1_9CREN</name>
<feature type="transmembrane region" description="Helical" evidence="7">
    <location>
        <begin position="168"/>
        <end position="192"/>
    </location>
</feature>
<comment type="subcellular location">
    <subcellularLocation>
        <location evidence="1">Cell membrane</location>
        <topology evidence="1">Multi-pass membrane protein</topology>
    </subcellularLocation>
</comment>
<reference evidence="8 9" key="1">
    <citation type="journal article" date="2022" name="Microbiol. Resour. Announc.">
        <title>Complete Genome Sequence of the Hyperthermophilic and Acidophilic Archaeon Saccharolobus caldissimus Strain HS-3T.</title>
        <authorList>
            <person name="Sakai H.D."/>
            <person name="Kurosawa N."/>
        </authorList>
    </citation>
    <scope>NUCLEOTIDE SEQUENCE [LARGE SCALE GENOMIC DNA]</scope>
    <source>
        <strain evidence="8 9">JCM32116</strain>
    </source>
</reference>
<proteinExistence type="inferred from homology"/>
<evidence type="ECO:0000256" key="2">
    <source>
        <dbReference type="ARBA" id="ARBA00008929"/>
    </source>
</evidence>
<dbReference type="PANTHER" id="PTHR34856">
    <property type="entry name" value="PROTEIN NRFD"/>
    <property type="match status" value="1"/>
</dbReference>
<evidence type="ECO:0000256" key="6">
    <source>
        <dbReference type="ARBA" id="ARBA00023136"/>
    </source>
</evidence>
<feature type="transmembrane region" description="Helical" evidence="7">
    <location>
        <begin position="315"/>
        <end position="342"/>
    </location>
</feature>
<keyword evidence="5 7" id="KW-1133">Transmembrane helix</keyword>
<feature type="transmembrane region" description="Helical" evidence="7">
    <location>
        <begin position="80"/>
        <end position="99"/>
    </location>
</feature>
<dbReference type="InterPro" id="IPR052049">
    <property type="entry name" value="Electron_transfer_protein"/>
</dbReference>
<evidence type="ECO:0000256" key="7">
    <source>
        <dbReference type="SAM" id="Phobius"/>
    </source>
</evidence>
<dbReference type="Gene3D" id="1.20.1630.10">
    <property type="entry name" value="Formate dehydrogenase/DMSO reductase domain"/>
    <property type="match status" value="1"/>
</dbReference>
<feature type="transmembrane region" description="Helical" evidence="7">
    <location>
        <begin position="284"/>
        <end position="303"/>
    </location>
</feature>
<keyword evidence="6 7" id="KW-0472">Membrane</keyword>
<keyword evidence="9" id="KW-1185">Reference proteome</keyword>
<keyword evidence="3" id="KW-1003">Cell membrane</keyword>
<dbReference type="Pfam" id="PF03916">
    <property type="entry name" value="NrfD"/>
    <property type="match status" value="1"/>
</dbReference>
<dbReference type="InterPro" id="IPR005614">
    <property type="entry name" value="NrfD-like"/>
</dbReference>
<dbReference type="AlphaFoldDB" id="A0AAQ4CUS1"/>
<dbReference type="Proteomes" id="UP001319921">
    <property type="component" value="Chromosome"/>
</dbReference>
<dbReference type="KEGG" id="scas:SACC_25690"/>
<dbReference type="RefSeq" id="WP_229569929.1">
    <property type="nucleotide sequence ID" value="NZ_AP025226.1"/>
</dbReference>
<evidence type="ECO:0000313" key="8">
    <source>
        <dbReference type="EMBL" id="BDB99552.1"/>
    </source>
</evidence>
<dbReference type="GeneID" id="68867287"/>
<evidence type="ECO:0000256" key="3">
    <source>
        <dbReference type="ARBA" id="ARBA00022475"/>
    </source>
</evidence>
<evidence type="ECO:0000313" key="9">
    <source>
        <dbReference type="Proteomes" id="UP001319921"/>
    </source>
</evidence>
<evidence type="ECO:0000256" key="5">
    <source>
        <dbReference type="ARBA" id="ARBA00022989"/>
    </source>
</evidence>
<feature type="transmembrane region" description="Helical" evidence="7">
    <location>
        <begin position="30"/>
        <end position="53"/>
    </location>
</feature>
<feature type="transmembrane region" description="Helical" evidence="7">
    <location>
        <begin position="123"/>
        <end position="147"/>
    </location>
</feature>
<dbReference type="PANTHER" id="PTHR34856:SF2">
    <property type="entry name" value="PROTEIN NRFD"/>
    <property type="match status" value="1"/>
</dbReference>
<feature type="transmembrane region" description="Helical" evidence="7">
    <location>
        <begin position="204"/>
        <end position="227"/>
    </location>
</feature>
<evidence type="ECO:0008006" key="10">
    <source>
        <dbReference type="Google" id="ProtNLM"/>
    </source>
</evidence>
<evidence type="ECO:0000256" key="1">
    <source>
        <dbReference type="ARBA" id="ARBA00004651"/>
    </source>
</evidence>
<dbReference type="EMBL" id="AP025226">
    <property type="protein sequence ID" value="BDB99552.1"/>
    <property type="molecule type" value="Genomic_DNA"/>
</dbReference>